<dbReference type="InterPro" id="IPR002035">
    <property type="entry name" value="VWF_A"/>
</dbReference>
<dbReference type="Gene3D" id="3.40.50.410">
    <property type="entry name" value="von Willebrand factor, type A domain"/>
    <property type="match status" value="1"/>
</dbReference>
<gene>
    <name evidence="2" type="ORF">TSPGSL018_1508</name>
</gene>
<dbReference type="PANTHER" id="PTHR10338">
    <property type="entry name" value="INTER-ALPHA-TRYPSIN INHIBITOR HEAVY CHAIN FAMILY MEMBER"/>
    <property type="match status" value="1"/>
</dbReference>
<dbReference type="Pfam" id="PF14295">
    <property type="entry name" value="PAN_4"/>
    <property type="match status" value="6"/>
</dbReference>
<dbReference type="InterPro" id="IPR003609">
    <property type="entry name" value="Pan_app"/>
</dbReference>
<sequence length="1317" mass="141660">RCGILKQTLSAALSWQSTSKAVWAQGCGFQGAPFETDTYTSFNTCANKCESSPRCSHFTWTSERGGTCGFRGDLSVRQADAVKSFPGVRCGILSIALSEGLDWQQGVDASWARACTFADAPTKTDTYTRFDSCASGCSSDPQCTHFTWTSDRGGTCVYRSNRNITALDASKSFPGVRCGILVLTTMMQSPSFEFSWQSTAEAKWAQGCELPAGEALDTVFYTSFPDCAGKCASSTRCTHFSWATNRRGTCTLRSDLGVSRADAVMSFPGVRCGILNLAEAMQDPGFELDWQETSDAVWSRACDFPDDAVTRTIYRTDRDGCSMRCAEDSQCTHFAWSAEQRGTCMFKSNLSATPEGARISYPGMWCGVHKLTTLMQSDNFTLSWHRTNGSVWARACDFPLDGAIKTLSGVDRDRCTQSCADHPRCSHFSWTGNNGGTCVFRSNPKVRTTDAVKSFPGKWCGVLNLTLEMQSPDFELSWKTSPRGQWANGCDFVEDSVYDTGYYTGIMECVSACYEDAQCTHFAWNVESGGTCMFKSNLFVTAEDPTKSFPGSWCGLIALPPADRDSDLQLDGSRSFTIGRASNLSVARDSNDRVYVGFSDSVFGGKASVYYSAGLGWKVLGQMGFSSWPAKRVIVDVSQSDEVFAAVLEDREPAAVSIWSFAGDGWMPVASGNTSVGNVLGTSLAFSAKAAHLRVVFQEVGGGVSAFELSAGGWLPVSPHGVFPGSSGGGAVVALGPGGSVYAASEGGGNEGRIVVHELSGPSTGNATKASWERIGPEDIVGGNMGSLDLVAGRDKVLYAGFSDGTHSRRATVLRFANGTWAPVGKRGFSAKQAAAVRLAVGAAGSFYAGLLEAGRGTLYSLQAGSWVRMRSDMPPSEASDISLLLDSAEFPRVAVRDDVGSITVFAASSRDPAARSSPECADLDKNATGSEHIFGVHSAAALENQTVTFHPPDYAATVRPLSSWVSYDPEGSLPLSSASGGLLGPKEAVYQSFSGGFQFPLYGYNYSGFLATTLGMVAFGENATEATMDRLPAISMARLAPQGFWSWFQEDGPQVWWQQLGDSAVFTFEEAAVWPAGAAGRSTFQSQLFRNGTVSISFLRLDAPASVAVGIRPPVCGRQVPNRDWYVAEGGTGFPERRIVFLLDTSGSMSGKKFKALNSAVGLALSSVRDTDYMGVVEFDSDARVFGPAMSIADASFKSQLMAWIDAQDESGGTNFIRAFSVAYELLDNSQGCENCTTVYVFVSDGEASSPKQVIDRRRSEHPDELYVMIGIGTTSEPDYVDIFHEIPDMDLKDMEKQLAFSLTSFDRYLNMFSGQ</sequence>
<dbReference type="EMBL" id="GBEZ01014466">
    <property type="protein sequence ID" value="JAC71611.1"/>
    <property type="molecule type" value="Transcribed_RNA"/>
</dbReference>
<proteinExistence type="predicted"/>
<dbReference type="InterPro" id="IPR011043">
    <property type="entry name" value="Gal_Oxase/kelch_b-propeller"/>
</dbReference>
<dbReference type="SUPFAM" id="SSF50965">
    <property type="entry name" value="Galactose oxidase, central domain"/>
    <property type="match status" value="1"/>
</dbReference>
<accession>A0A061RM82</accession>
<dbReference type="Gene3D" id="3.50.4.10">
    <property type="entry name" value="Hepatocyte Growth Factor"/>
    <property type="match status" value="4"/>
</dbReference>
<dbReference type="InterPro" id="IPR050934">
    <property type="entry name" value="ITIH"/>
</dbReference>
<dbReference type="SUPFAM" id="SSF53300">
    <property type="entry name" value="vWA-like"/>
    <property type="match status" value="1"/>
</dbReference>
<evidence type="ECO:0000313" key="2">
    <source>
        <dbReference type="EMBL" id="JAC71611.1"/>
    </source>
</evidence>
<feature type="domain" description="VWFA" evidence="1">
    <location>
        <begin position="1139"/>
        <end position="1317"/>
    </location>
</feature>
<evidence type="ECO:0000259" key="1">
    <source>
        <dbReference type="PROSITE" id="PS50234"/>
    </source>
</evidence>
<organism evidence="2">
    <name type="scientific">Tetraselmis sp. GSL018</name>
    <dbReference type="NCBI Taxonomy" id="582737"/>
    <lineage>
        <taxon>Eukaryota</taxon>
        <taxon>Viridiplantae</taxon>
        <taxon>Chlorophyta</taxon>
        <taxon>core chlorophytes</taxon>
        <taxon>Chlorodendrophyceae</taxon>
        <taxon>Chlorodendrales</taxon>
        <taxon>Chlorodendraceae</taxon>
        <taxon>Tetraselmis</taxon>
    </lineage>
</organism>
<feature type="non-terminal residue" evidence="2">
    <location>
        <position position="1"/>
    </location>
</feature>
<dbReference type="InterPro" id="IPR036465">
    <property type="entry name" value="vWFA_dom_sf"/>
</dbReference>
<dbReference type="Pfam" id="PF13519">
    <property type="entry name" value="VWA_2"/>
    <property type="match status" value="1"/>
</dbReference>
<name>A0A061RM82_9CHLO</name>
<dbReference type="PROSITE" id="PS50234">
    <property type="entry name" value="VWFA"/>
    <property type="match status" value="1"/>
</dbReference>
<reference evidence="2" key="1">
    <citation type="submission" date="2014-05" db="EMBL/GenBank/DDBJ databases">
        <title>The transcriptome of the halophilic microalga Tetraselmis sp. GSL018 isolated from the Great Salt Lake, Utah.</title>
        <authorList>
            <person name="Jinkerson R.E."/>
            <person name="D'Adamo S."/>
            <person name="Posewitz M.C."/>
        </authorList>
    </citation>
    <scope>NUCLEOTIDE SEQUENCE</scope>
    <source>
        <strain evidence="2">GSL018</strain>
    </source>
</reference>
<dbReference type="PANTHER" id="PTHR10338:SF108">
    <property type="entry name" value="INTER-ALPHA-TRYPSIN INHIBITOR HEAVY CHAIN H4-LIKE PROTEIN"/>
    <property type="match status" value="1"/>
</dbReference>
<protein>
    <submittedName>
        <fullName evidence="2">Dihydropyridine-sensitive l-type calcium channel</fullName>
    </submittedName>
</protein>
<dbReference type="SMART" id="SM00327">
    <property type="entry name" value="VWA"/>
    <property type="match status" value="1"/>
</dbReference>